<evidence type="ECO:0000313" key="3">
    <source>
        <dbReference type="Proteomes" id="UP001344658"/>
    </source>
</evidence>
<keyword evidence="3" id="KW-1185">Reference proteome</keyword>
<dbReference type="RefSeq" id="WP_330795905.1">
    <property type="nucleotide sequence ID" value="NZ_JAZEWV010000011.1"/>
</dbReference>
<evidence type="ECO:0008006" key="4">
    <source>
        <dbReference type="Google" id="ProtNLM"/>
    </source>
</evidence>
<dbReference type="Proteomes" id="UP001344658">
    <property type="component" value="Unassembled WGS sequence"/>
</dbReference>
<evidence type="ECO:0000256" key="1">
    <source>
        <dbReference type="SAM" id="MobiDB-lite"/>
    </source>
</evidence>
<dbReference type="EMBL" id="JAZEWV010000011">
    <property type="protein sequence ID" value="MEE4543460.1"/>
    <property type="molecule type" value="Genomic_DNA"/>
</dbReference>
<dbReference type="PROSITE" id="PS51257">
    <property type="entry name" value="PROKAR_LIPOPROTEIN"/>
    <property type="match status" value="1"/>
</dbReference>
<evidence type="ECO:0000313" key="2">
    <source>
        <dbReference type="EMBL" id="MEE4543460.1"/>
    </source>
</evidence>
<gene>
    <name evidence="2" type="ORF">V2S66_15945</name>
</gene>
<protein>
    <recommendedName>
        <fullName evidence="4">PknH-like extracellular domain-containing protein</fullName>
    </recommendedName>
</protein>
<comment type="caution">
    <text evidence="2">The sequence shown here is derived from an EMBL/GenBank/DDBJ whole genome shotgun (WGS) entry which is preliminary data.</text>
</comment>
<name>A0ABU7PCC1_9ACTN</name>
<accession>A0ABU7PCC1</accession>
<reference evidence="2 3" key="1">
    <citation type="submission" date="2023-12" db="EMBL/GenBank/DDBJ databases">
        <title>Streptomyces sp. V4-01.</title>
        <authorList>
            <person name="Somphong A."/>
            <person name="Phongsopitanun W."/>
        </authorList>
    </citation>
    <scope>NUCLEOTIDE SEQUENCE [LARGE SCALE GENOMIC DNA]</scope>
    <source>
        <strain evidence="2 3">V4-01</strain>
    </source>
</reference>
<sequence>MPHRSGRSARFPAAVVGVVLLTAGAAGCSDGRSGGTASPGTSGANRVAAAAWPAPVPKTGLAQGLVLPLEAYMETYPETVTIGTAIDKLTERCMARYGFSLTLPPRGTLPPPNYDDSNMARRYGITEPDKAAKFGYTLGDEGEDGTGGPQLMLTDAARTVLTGRTGSAPSAPKAPSYQGKALPDGGCKAEAARKVGADRVDPTLASRLDAASLDKSQADAGVQQVVTAWSACMKSRGYTIDTPLNAPRLAPYVHGRPVGPKAIQVATADIACKKQTGLVKTWFGVESAIQRQQVEQNQLALQEQRDTVTAAVKAATSVTG</sequence>
<proteinExistence type="predicted"/>
<feature type="region of interest" description="Disordered" evidence="1">
    <location>
        <begin position="163"/>
        <end position="185"/>
    </location>
</feature>
<organism evidence="2 3">
    <name type="scientific">Actinacidiphila polyblastidii</name>
    <dbReference type="NCBI Taxonomy" id="3110430"/>
    <lineage>
        <taxon>Bacteria</taxon>
        <taxon>Bacillati</taxon>
        <taxon>Actinomycetota</taxon>
        <taxon>Actinomycetes</taxon>
        <taxon>Kitasatosporales</taxon>
        <taxon>Streptomycetaceae</taxon>
        <taxon>Actinacidiphila</taxon>
    </lineage>
</organism>